<accession>F5XI10</accession>
<dbReference type="InterPro" id="IPR006158">
    <property type="entry name" value="Cobalamin-bd"/>
</dbReference>
<evidence type="ECO:0000259" key="1">
    <source>
        <dbReference type="PROSITE" id="PS51332"/>
    </source>
</evidence>
<feature type="domain" description="B12-binding" evidence="1">
    <location>
        <begin position="416"/>
        <end position="544"/>
    </location>
</feature>
<keyword evidence="3" id="KW-1185">Reference proteome</keyword>
<gene>
    <name evidence="2" type="ordered locus">MLP_26650</name>
</gene>
<dbReference type="OrthoDB" id="5888at2"/>
<dbReference type="Gene3D" id="3.40.50.280">
    <property type="entry name" value="Cobalamin-binding domain"/>
    <property type="match status" value="1"/>
</dbReference>
<dbReference type="InterPro" id="IPR036724">
    <property type="entry name" value="Cobalamin-bd_sf"/>
</dbReference>
<proteinExistence type="predicted"/>
<dbReference type="eggNOG" id="COG2185">
    <property type="taxonomic scope" value="Bacteria"/>
</dbReference>
<reference evidence="2 3" key="1">
    <citation type="submission" date="2011-05" db="EMBL/GenBank/DDBJ databases">
        <title>Whole genome sequence of Microlunatus phosphovorus NM-1.</title>
        <authorList>
            <person name="Hosoyama A."/>
            <person name="Sasaki K."/>
            <person name="Harada T."/>
            <person name="Igarashi R."/>
            <person name="Kawakoshi A."/>
            <person name="Sasagawa M."/>
            <person name="Fukada J."/>
            <person name="Nakamura S."/>
            <person name="Katano Y."/>
            <person name="Hanada S."/>
            <person name="Kamagata Y."/>
            <person name="Nakamura N."/>
            <person name="Yamazaki S."/>
            <person name="Fujita N."/>
        </authorList>
    </citation>
    <scope>NUCLEOTIDE SEQUENCE [LARGE SCALE GENOMIC DNA]</scope>
    <source>
        <strain evidence="3">ATCC 700054 / DSM 10555 / JCM 9379 / NBRC 101784 / NCIMB 13414 / VKM Ac-1990 / NM-1</strain>
    </source>
</reference>
<name>F5XI10_MICPN</name>
<organism evidence="2 3">
    <name type="scientific">Microlunatus phosphovorus (strain ATCC 700054 / DSM 10555 / JCM 9379 / NBRC 101784 / NCIMB 13414 / VKM Ac-1990 / NM-1)</name>
    <dbReference type="NCBI Taxonomy" id="1032480"/>
    <lineage>
        <taxon>Bacteria</taxon>
        <taxon>Bacillati</taxon>
        <taxon>Actinomycetota</taxon>
        <taxon>Actinomycetes</taxon>
        <taxon>Propionibacteriales</taxon>
        <taxon>Propionibacteriaceae</taxon>
        <taxon>Microlunatus</taxon>
    </lineage>
</organism>
<dbReference type="STRING" id="1032480.MLP_26650"/>
<sequence>MAVGTEIGVSGFCRSVGLASEYDYKRRCVATGKIMYHAHIGLNTWDATLRALAHVVGELAASGHVLDRFGLCLDRAMSLPEARRDSIPRETGPVLSSDEWRAVGEQSLSQPHLGDFMIGTAASEENCRHALAHGVTTVGNLGQFFTFDIPGGGDDVEVTTATVGALQQMAAARDRGAVVHSYLDDGPAMQLKHYANYLGWAALESHIIEGMLGARLGHCFGGLVPQPAARALIALAMPQLHEPDAVGSMIYGNTVDYTKDRVHNEAVLSSYLLVDIATQLRRPTGHAINPVPLTENLRIPDATDILEVHQLGREIEREARRSADLFAWERLEAQAYEGVRYAHEWARRALGVLEEDGVDVRRAYDVLLALRRMDVRTLEARIDLRPPKGLGDLEPWKAQTSRSMLATIMRDTSVRLDGVRIVVASLDVHDLIRDVLVKVLMSLGAEVILLPGDSHPAAVIAAAEAENADTVIVSTYNGGALRQARAIADAVHERDYDGQIFMGGVLNEETGGEVPVDVSEQVRALGIRTVDDIAGLPGLIQPVS</sequence>
<dbReference type="SUPFAM" id="SSF52242">
    <property type="entry name" value="Cobalamin (vitamin B12)-binding domain"/>
    <property type="match status" value="1"/>
</dbReference>
<dbReference type="EMBL" id="AP012204">
    <property type="protein sequence ID" value="BAK35679.1"/>
    <property type="molecule type" value="Genomic_DNA"/>
</dbReference>
<dbReference type="KEGG" id="mph:MLP_26650"/>
<protein>
    <recommendedName>
        <fullName evidence="1">B12-binding domain-containing protein</fullName>
    </recommendedName>
</protein>
<dbReference type="AlphaFoldDB" id="F5XI10"/>
<dbReference type="GO" id="GO:0046872">
    <property type="term" value="F:metal ion binding"/>
    <property type="evidence" value="ECO:0007669"/>
    <property type="project" value="InterPro"/>
</dbReference>
<dbReference type="HOGENOM" id="CLU_469093_0_0_11"/>
<dbReference type="Pfam" id="PF02310">
    <property type="entry name" value="B12-binding"/>
    <property type="match status" value="1"/>
</dbReference>
<evidence type="ECO:0000313" key="2">
    <source>
        <dbReference type="EMBL" id="BAK35679.1"/>
    </source>
</evidence>
<dbReference type="Proteomes" id="UP000007947">
    <property type="component" value="Chromosome"/>
</dbReference>
<evidence type="ECO:0000313" key="3">
    <source>
        <dbReference type="Proteomes" id="UP000007947"/>
    </source>
</evidence>
<dbReference type="GO" id="GO:0031419">
    <property type="term" value="F:cobalamin binding"/>
    <property type="evidence" value="ECO:0007669"/>
    <property type="project" value="InterPro"/>
</dbReference>
<dbReference type="PROSITE" id="PS51332">
    <property type="entry name" value="B12_BINDING"/>
    <property type="match status" value="1"/>
</dbReference>